<sequence length="152" mass="17480">MELFQTLYNRGYIIEIHIIGININVSRLGVHYRFENGSRIGAPERMVSMEVHDRNYHALPANLLALGKACGLLVSKLVLYSRDGNDKLNVVYETEHPCNFQELVTTLAFIRNRPFSNDEQADFKSKMEDVRTMIDARGGDSQKFLRDIEVFK</sequence>
<accession>A0AAP2D5I9</accession>
<dbReference type="EMBL" id="JAHESC010000003">
    <property type="protein sequence ID" value="MBT1685439.1"/>
    <property type="molecule type" value="Genomic_DNA"/>
</dbReference>
<dbReference type="Pfam" id="PF06414">
    <property type="entry name" value="Zeta_toxin"/>
    <property type="match status" value="1"/>
</dbReference>
<reference evidence="4 5" key="1">
    <citation type="submission" date="2021-05" db="EMBL/GenBank/DDBJ databases">
        <title>A Polyphasic approach of four new species of the genus Ohtaekwangia: Ohtaekwangia histidinii sp. nov., Ohtaekwangia cretensis sp. nov., Ohtaekwangia indiensis sp. nov., Ohtaekwangia reichenbachii sp. nov. from diverse environment.</title>
        <authorList>
            <person name="Octaviana S."/>
        </authorList>
    </citation>
    <scope>NUCLEOTIDE SEQUENCE [LARGE SCALE GENOMIC DNA]</scope>
    <source>
        <strain evidence="4 5">PWU37</strain>
    </source>
</reference>
<protein>
    <submittedName>
        <fullName evidence="4">Zeta toxin family protein</fullName>
    </submittedName>
</protein>
<evidence type="ECO:0000256" key="2">
    <source>
        <dbReference type="ARBA" id="ARBA00022840"/>
    </source>
</evidence>
<name>A0AAP2D5I9_9BACT</name>
<gene>
    <name evidence="4" type="ORF">KK078_02665</name>
</gene>
<proteinExistence type="predicted"/>
<comment type="caution">
    <text evidence="4">The sequence shown here is derived from an EMBL/GenBank/DDBJ whole genome shotgun (WGS) entry which is preliminary data.</text>
</comment>
<evidence type="ECO:0000259" key="3">
    <source>
        <dbReference type="Pfam" id="PF06414"/>
    </source>
</evidence>
<evidence type="ECO:0000256" key="1">
    <source>
        <dbReference type="ARBA" id="ARBA00022741"/>
    </source>
</evidence>
<evidence type="ECO:0000313" key="4">
    <source>
        <dbReference type="EMBL" id="MBT1685439.1"/>
    </source>
</evidence>
<keyword evidence="2" id="KW-0067">ATP-binding</keyword>
<dbReference type="Proteomes" id="UP001319180">
    <property type="component" value="Unassembled WGS sequence"/>
</dbReference>
<dbReference type="AlphaFoldDB" id="A0AAP2D5I9"/>
<dbReference type="Gene3D" id="3.40.50.300">
    <property type="entry name" value="P-loop containing nucleotide triphosphate hydrolases"/>
    <property type="match status" value="1"/>
</dbReference>
<feature type="domain" description="Zeta toxin" evidence="3">
    <location>
        <begin position="4"/>
        <end position="85"/>
    </location>
</feature>
<dbReference type="InterPro" id="IPR027417">
    <property type="entry name" value="P-loop_NTPase"/>
</dbReference>
<dbReference type="GO" id="GO:0005524">
    <property type="term" value="F:ATP binding"/>
    <property type="evidence" value="ECO:0007669"/>
    <property type="project" value="UniProtKB-KW"/>
</dbReference>
<dbReference type="RefSeq" id="WP_317195867.1">
    <property type="nucleotide sequence ID" value="NZ_JAHESC010000003.1"/>
</dbReference>
<evidence type="ECO:0000313" key="5">
    <source>
        <dbReference type="Proteomes" id="UP001319180"/>
    </source>
</evidence>
<dbReference type="GO" id="GO:0016301">
    <property type="term" value="F:kinase activity"/>
    <property type="evidence" value="ECO:0007669"/>
    <property type="project" value="InterPro"/>
</dbReference>
<keyword evidence="1" id="KW-0547">Nucleotide-binding</keyword>
<dbReference type="InterPro" id="IPR010488">
    <property type="entry name" value="Zeta_toxin_domain"/>
</dbReference>
<keyword evidence="5" id="KW-1185">Reference proteome</keyword>
<organism evidence="4 5">
    <name type="scientific">Dawidia soli</name>
    <dbReference type="NCBI Taxonomy" id="2782352"/>
    <lineage>
        <taxon>Bacteria</taxon>
        <taxon>Pseudomonadati</taxon>
        <taxon>Bacteroidota</taxon>
        <taxon>Cytophagia</taxon>
        <taxon>Cytophagales</taxon>
        <taxon>Chryseotaleaceae</taxon>
        <taxon>Dawidia</taxon>
    </lineage>
</organism>